<comment type="caution">
    <text evidence="2">The sequence shown here is derived from an EMBL/GenBank/DDBJ whole genome shotgun (WGS) entry which is preliminary data.</text>
</comment>
<sequence>MISALFPSTQGRASSRGSADDDLQEVAHLMPPFVPTQHRAAAPSRISPPNDPAEATTIIIMARCPNTQGGASVCIPPRREEAEANAMRRRCPHAHPSASAYQPSPDDQQEAEAIMARSPRPQRCASTHGPRGDDHKETTV</sequence>
<protein>
    <submittedName>
        <fullName evidence="2">Uncharacterized protein</fullName>
    </submittedName>
</protein>
<evidence type="ECO:0000256" key="1">
    <source>
        <dbReference type="SAM" id="MobiDB-lite"/>
    </source>
</evidence>
<reference evidence="2 3" key="1">
    <citation type="submission" date="2016-05" db="EMBL/GenBank/DDBJ databases">
        <authorList>
            <person name="Lavstsen T."/>
            <person name="Jespersen J.S."/>
        </authorList>
    </citation>
    <scope>NUCLEOTIDE SEQUENCE [LARGE SCALE GENOMIC DNA]</scope>
    <source>
        <strain evidence="2 3">B7-9</strain>
    </source>
</reference>
<feature type="compositionally biased region" description="Basic and acidic residues" evidence="1">
    <location>
        <begin position="130"/>
        <end position="140"/>
    </location>
</feature>
<dbReference type="OrthoDB" id="9835687at2"/>
<feature type="region of interest" description="Disordered" evidence="1">
    <location>
        <begin position="80"/>
        <end position="140"/>
    </location>
</feature>
<feature type="compositionally biased region" description="Polar residues" evidence="1">
    <location>
        <begin position="1"/>
        <end position="17"/>
    </location>
</feature>
<proteinExistence type="predicted"/>
<dbReference type="AlphaFoldDB" id="A0A2H3KQ16"/>
<feature type="region of interest" description="Disordered" evidence="1">
    <location>
        <begin position="1"/>
        <end position="29"/>
    </location>
</feature>
<evidence type="ECO:0000313" key="3">
    <source>
        <dbReference type="Proteomes" id="UP000220922"/>
    </source>
</evidence>
<organism evidence="2 3">
    <name type="scientific">Candidatus Chloroploca asiatica</name>
    <dbReference type="NCBI Taxonomy" id="1506545"/>
    <lineage>
        <taxon>Bacteria</taxon>
        <taxon>Bacillati</taxon>
        <taxon>Chloroflexota</taxon>
        <taxon>Chloroflexia</taxon>
        <taxon>Chloroflexales</taxon>
        <taxon>Chloroflexineae</taxon>
        <taxon>Oscillochloridaceae</taxon>
        <taxon>Candidatus Chloroploca</taxon>
    </lineage>
</organism>
<dbReference type="RefSeq" id="WP_097651048.1">
    <property type="nucleotide sequence ID" value="NZ_LYXE01000042.1"/>
</dbReference>
<dbReference type="EMBL" id="LYXE01000042">
    <property type="protein sequence ID" value="PDW00413.1"/>
    <property type="molecule type" value="Genomic_DNA"/>
</dbReference>
<keyword evidence="3" id="KW-1185">Reference proteome</keyword>
<accession>A0A2H3KQ16</accession>
<name>A0A2H3KQ16_9CHLR</name>
<evidence type="ECO:0000313" key="2">
    <source>
        <dbReference type="EMBL" id="PDW00413.1"/>
    </source>
</evidence>
<dbReference type="Proteomes" id="UP000220922">
    <property type="component" value="Unassembled WGS sequence"/>
</dbReference>
<gene>
    <name evidence="2" type="ORF">A9Q02_22920</name>
</gene>